<reference evidence="2" key="1">
    <citation type="submission" date="2020-09" db="EMBL/GenBank/DDBJ databases">
        <title>Genome-Enabled Discovery of Anthraquinone Biosynthesis in Senna tora.</title>
        <authorList>
            <person name="Kang S.-H."/>
            <person name="Pandey R.P."/>
            <person name="Lee C.-M."/>
            <person name="Sim J.-S."/>
            <person name="Jeong J.-T."/>
            <person name="Choi B.-S."/>
            <person name="Jung M."/>
            <person name="Ginzburg D."/>
            <person name="Zhao K."/>
            <person name="Won S.Y."/>
            <person name="Oh T.-J."/>
            <person name="Yu Y."/>
            <person name="Kim N.-H."/>
            <person name="Lee O.R."/>
            <person name="Lee T.-H."/>
            <person name="Bashyal P."/>
            <person name="Kim T.-S."/>
            <person name="Lee W.-H."/>
            <person name="Kawkins C."/>
            <person name="Kim C.-K."/>
            <person name="Kim J.S."/>
            <person name="Ahn B.O."/>
            <person name="Rhee S.Y."/>
            <person name="Sohng J.K."/>
        </authorList>
    </citation>
    <scope>NUCLEOTIDE SEQUENCE</scope>
    <source>
        <tissue evidence="2">Leaf</tissue>
    </source>
</reference>
<accession>A0A834WZ14</accession>
<evidence type="ECO:0000313" key="1">
    <source>
        <dbReference type="EMBL" id="KAF7835069.1"/>
    </source>
</evidence>
<organism evidence="2 3">
    <name type="scientific">Senna tora</name>
    <dbReference type="NCBI Taxonomy" id="362788"/>
    <lineage>
        <taxon>Eukaryota</taxon>
        <taxon>Viridiplantae</taxon>
        <taxon>Streptophyta</taxon>
        <taxon>Embryophyta</taxon>
        <taxon>Tracheophyta</taxon>
        <taxon>Spermatophyta</taxon>
        <taxon>Magnoliopsida</taxon>
        <taxon>eudicotyledons</taxon>
        <taxon>Gunneridae</taxon>
        <taxon>Pentapetalae</taxon>
        <taxon>rosids</taxon>
        <taxon>fabids</taxon>
        <taxon>Fabales</taxon>
        <taxon>Fabaceae</taxon>
        <taxon>Caesalpinioideae</taxon>
        <taxon>Cassia clade</taxon>
        <taxon>Senna</taxon>
    </lineage>
</organism>
<dbReference type="Proteomes" id="UP000634136">
    <property type="component" value="Unassembled WGS sequence"/>
</dbReference>
<name>A0A834WZ14_9FABA</name>
<gene>
    <name evidence="1" type="ORF">G2W53_009928</name>
    <name evidence="2" type="ORF">G2W53_009933</name>
</gene>
<keyword evidence="3" id="KW-1185">Reference proteome</keyword>
<dbReference type="AlphaFoldDB" id="A0A834WZ14"/>
<dbReference type="EMBL" id="JAAIUW010000004">
    <property type="protein sequence ID" value="KAF7835069.1"/>
    <property type="molecule type" value="Genomic_DNA"/>
</dbReference>
<comment type="caution">
    <text evidence="2">The sequence shown here is derived from an EMBL/GenBank/DDBJ whole genome shotgun (WGS) entry which is preliminary data.</text>
</comment>
<sequence length="391" mass="44831">MAWEERGSCLNIFRTTNRCQISETFTNYDEKDMLRKLVKHVGKRLVAQMSERRWFPFVFANRSGFDATIGVVTAWDEHGSCHNILRTRNRGRISETFMNYDEKELLRKSVKHVGVDLMLKLESSWHGRSVDHVLTYSGQKIAIRSQKPLRITRQKTCCASELNTSVRIVFANWSGLMLQLESSWHGGFNAPIGVVMAWEERGSCLNIFQTTNHGRISETFTNYDEKVMLRKPVKHVVVLMLQLESSWHGRSVDHVLTYSGRQTAVGTHKPSRITRQKTCCLSELNTVVRVVFANRSGFDAPIGVVMAWEERGSCLNIFRTTNHGQNSETLLPRKSLLDLRDLHELRCKTLGAQVSETRRFALYLQTGVDLMLQLDLSWHGRSVDHVLTYTG</sequence>
<evidence type="ECO:0000313" key="2">
    <source>
        <dbReference type="EMBL" id="KAF7835074.1"/>
    </source>
</evidence>
<proteinExistence type="predicted"/>
<evidence type="ECO:0000313" key="3">
    <source>
        <dbReference type="Proteomes" id="UP000634136"/>
    </source>
</evidence>
<dbReference type="EMBL" id="JAAIUW010000004">
    <property type="protein sequence ID" value="KAF7835074.1"/>
    <property type="molecule type" value="Genomic_DNA"/>
</dbReference>
<protein>
    <submittedName>
        <fullName evidence="2">Uncharacterized protein</fullName>
    </submittedName>
</protein>